<dbReference type="SUPFAM" id="SSF49265">
    <property type="entry name" value="Fibronectin type III"/>
    <property type="match status" value="1"/>
</dbReference>
<dbReference type="InterPro" id="IPR013783">
    <property type="entry name" value="Ig-like_fold"/>
</dbReference>
<evidence type="ECO:0000313" key="3">
    <source>
        <dbReference type="Proteomes" id="UP000199645"/>
    </source>
</evidence>
<protein>
    <recommendedName>
        <fullName evidence="4">Fibronectin type-III domain-containing protein</fullName>
    </recommendedName>
</protein>
<dbReference type="OrthoDB" id="3376233at2"/>
<reference evidence="2 3" key="1">
    <citation type="submission" date="2016-10" db="EMBL/GenBank/DDBJ databases">
        <authorList>
            <person name="de Groot N.N."/>
        </authorList>
    </citation>
    <scope>NUCLEOTIDE SEQUENCE [LARGE SCALE GENOMIC DNA]</scope>
    <source>
        <strain evidence="2 3">DSM 43019</strain>
    </source>
</reference>
<evidence type="ECO:0000313" key="2">
    <source>
        <dbReference type="EMBL" id="SFF12134.1"/>
    </source>
</evidence>
<organism evidence="2 3">
    <name type="scientific">Actinoplanes philippinensis</name>
    <dbReference type="NCBI Taxonomy" id="35752"/>
    <lineage>
        <taxon>Bacteria</taxon>
        <taxon>Bacillati</taxon>
        <taxon>Actinomycetota</taxon>
        <taxon>Actinomycetes</taxon>
        <taxon>Micromonosporales</taxon>
        <taxon>Micromonosporaceae</taxon>
        <taxon>Actinoplanes</taxon>
    </lineage>
</organism>
<sequence>MKFWRHTAMLGLAVAGGLLAVPQAASAAPVSVAEVPSTPMGVQQIRSTVNASQTDVYWKPATHATRYRVKVTDGSTITNYLVPATQAQVNGRYKLTVATADKCATYRITVRAEDSLGQGASVTVTEKTLAPTIVTKARAYRAADRTRATFEMSSPQWKGYLGGPTGGATQDNLKAPTIGVTLNLQLVRIIDKKVITTVSATQTGWTNAKFSKIFTGLDPKRAYYVKVSTANGWGTCTRQDGRIKLNAVPS</sequence>
<dbReference type="AlphaFoldDB" id="A0A1I2G386"/>
<feature type="chain" id="PRO_5011670009" description="Fibronectin type-III domain-containing protein" evidence="1">
    <location>
        <begin position="28"/>
        <end position="250"/>
    </location>
</feature>
<dbReference type="GO" id="GO:0005975">
    <property type="term" value="P:carbohydrate metabolic process"/>
    <property type="evidence" value="ECO:0007669"/>
    <property type="project" value="UniProtKB-ARBA"/>
</dbReference>
<accession>A0A1I2G386</accession>
<name>A0A1I2G386_9ACTN</name>
<dbReference type="Gene3D" id="2.60.40.10">
    <property type="entry name" value="Immunoglobulins"/>
    <property type="match status" value="1"/>
</dbReference>
<keyword evidence="3" id="KW-1185">Reference proteome</keyword>
<proteinExistence type="predicted"/>
<evidence type="ECO:0008006" key="4">
    <source>
        <dbReference type="Google" id="ProtNLM"/>
    </source>
</evidence>
<dbReference type="InterPro" id="IPR036116">
    <property type="entry name" value="FN3_sf"/>
</dbReference>
<gene>
    <name evidence="2" type="ORF">SAMN05421541_106192</name>
</gene>
<keyword evidence="1" id="KW-0732">Signal</keyword>
<dbReference type="Proteomes" id="UP000199645">
    <property type="component" value="Unassembled WGS sequence"/>
</dbReference>
<dbReference type="RefSeq" id="WP_143133791.1">
    <property type="nucleotide sequence ID" value="NZ_BOMT01000023.1"/>
</dbReference>
<evidence type="ECO:0000256" key="1">
    <source>
        <dbReference type="SAM" id="SignalP"/>
    </source>
</evidence>
<feature type="signal peptide" evidence="1">
    <location>
        <begin position="1"/>
        <end position="27"/>
    </location>
</feature>
<dbReference type="EMBL" id="FONV01000006">
    <property type="protein sequence ID" value="SFF12134.1"/>
    <property type="molecule type" value="Genomic_DNA"/>
</dbReference>